<dbReference type="SUPFAM" id="SSF55021">
    <property type="entry name" value="ACT-like"/>
    <property type="match status" value="2"/>
</dbReference>
<sequence length="122" mass="13644">MQIKALKENFAVCQLADFSQVDFASPFVFLAQTDQEKSLVCPEALVPDNVSKVDPSWRAFRIKGVLDFSLIGILAKISNILAENQISIFALSTYNTDYLLTKADQFERAIHLLATQGYEILV</sequence>
<dbReference type="PANTHER" id="PTHR31131:SF6">
    <property type="entry name" value="CASTOR ACT DOMAIN-CONTAINING PROTEIN"/>
    <property type="match status" value="1"/>
</dbReference>
<dbReference type="OrthoDB" id="5615858at2"/>
<gene>
    <name evidence="2" type="ORF">NCTC11391_01125</name>
</gene>
<organism evidence="2 3">
    <name type="scientific">Streptococcus downei MFe28</name>
    <dbReference type="NCBI Taxonomy" id="764290"/>
    <lineage>
        <taxon>Bacteria</taxon>
        <taxon>Bacillati</taxon>
        <taxon>Bacillota</taxon>
        <taxon>Bacilli</taxon>
        <taxon>Lactobacillales</taxon>
        <taxon>Streptococcaceae</taxon>
        <taxon>Streptococcus</taxon>
    </lineage>
</organism>
<proteinExistence type="predicted"/>
<dbReference type="InterPro" id="IPR045865">
    <property type="entry name" value="ACT-like_dom_sf"/>
</dbReference>
<dbReference type="Gene3D" id="3.30.2130.10">
    <property type="entry name" value="VC0802-like"/>
    <property type="match status" value="1"/>
</dbReference>
<accession>A0A380JDJ3</accession>
<name>A0A380JDJ3_STRDO</name>
<dbReference type="PANTHER" id="PTHR31131">
    <property type="entry name" value="CHROMOSOME 1, WHOLE GENOME SHOTGUN SEQUENCE"/>
    <property type="match status" value="1"/>
</dbReference>
<evidence type="ECO:0000313" key="3">
    <source>
        <dbReference type="Proteomes" id="UP000254082"/>
    </source>
</evidence>
<dbReference type="RefSeq" id="WP_003000462.1">
    <property type="nucleotide sequence ID" value="NZ_UHFA01000002.1"/>
</dbReference>
<feature type="domain" description="CASTOR ACT" evidence="1">
    <location>
        <begin position="53"/>
        <end position="113"/>
    </location>
</feature>
<dbReference type="EMBL" id="UHFA01000002">
    <property type="protein sequence ID" value="SUN36081.1"/>
    <property type="molecule type" value="Genomic_DNA"/>
</dbReference>
<reference evidence="2 3" key="1">
    <citation type="submission" date="2018-06" db="EMBL/GenBank/DDBJ databases">
        <authorList>
            <consortium name="Pathogen Informatics"/>
            <person name="Doyle S."/>
        </authorList>
    </citation>
    <scope>NUCLEOTIDE SEQUENCE [LARGE SCALE GENOMIC DNA]</scope>
    <source>
        <strain evidence="3">NCTC 11391</strain>
    </source>
</reference>
<keyword evidence="3" id="KW-1185">Reference proteome</keyword>
<protein>
    <submittedName>
        <fullName evidence="2">Uncharacterized conserved protein</fullName>
    </submittedName>
</protein>
<evidence type="ECO:0000313" key="2">
    <source>
        <dbReference type="EMBL" id="SUN36081.1"/>
    </source>
</evidence>
<dbReference type="InterPro" id="IPR051719">
    <property type="entry name" value="CASTOR_mTORC1"/>
</dbReference>
<dbReference type="Pfam" id="PF13840">
    <property type="entry name" value="ACT_7"/>
    <property type="match status" value="1"/>
</dbReference>
<dbReference type="AlphaFoldDB" id="A0A380JDJ3"/>
<dbReference type="InterPro" id="IPR016540">
    <property type="entry name" value="UCP008459"/>
</dbReference>
<evidence type="ECO:0000259" key="1">
    <source>
        <dbReference type="Pfam" id="PF13840"/>
    </source>
</evidence>
<dbReference type="InterPro" id="IPR027795">
    <property type="entry name" value="CASTOR_ACT_dom"/>
</dbReference>
<dbReference type="PIRSF" id="PIRSF008459">
    <property type="entry name" value="UCP008459"/>
    <property type="match status" value="1"/>
</dbReference>
<dbReference type="Proteomes" id="UP000254082">
    <property type="component" value="Unassembled WGS sequence"/>
</dbReference>